<dbReference type="SUPFAM" id="SSF69796">
    <property type="entry name" value="Thymidylate synthase-complementing protein Thy1"/>
    <property type="match status" value="2"/>
</dbReference>
<dbReference type="PANTHER" id="PTHR34934">
    <property type="entry name" value="FLAVIN-DEPENDENT THYMIDYLATE SYNTHASE"/>
    <property type="match status" value="1"/>
</dbReference>
<dbReference type="GO" id="GO:0050797">
    <property type="term" value="F:thymidylate synthase (FAD) activity"/>
    <property type="evidence" value="ECO:0007669"/>
    <property type="project" value="InterPro"/>
</dbReference>
<dbReference type="EMBL" id="LAZR01045018">
    <property type="protein sequence ID" value="KKL00847.1"/>
    <property type="molecule type" value="Genomic_DNA"/>
</dbReference>
<organism evidence="1">
    <name type="scientific">marine sediment metagenome</name>
    <dbReference type="NCBI Taxonomy" id="412755"/>
    <lineage>
        <taxon>unclassified sequences</taxon>
        <taxon>metagenomes</taxon>
        <taxon>ecological metagenomes</taxon>
    </lineage>
</organism>
<evidence type="ECO:0000313" key="1">
    <source>
        <dbReference type="EMBL" id="KKL00847.1"/>
    </source>
</evidence>
<sequence length="282" mass="33227">MYKADIILDSITPNGDRLTTFEITYPRMVHSELMTHRTFSRNSSSSRALPNERLIERIKNDPVFPVWWGKNQSGMQAREEIDDIEGAKEWWLRGRDMMIEWAEEGTARFNLHKQIVNRPLEAWMWITVIVTATRYNNYFKLRCHPDAQPEIQQIAYMMRGLYESQEPTLLKWGYWHLPYIREEEWNLYPLEDLIKLSIARCARVSYLTHDGIRDITKDLGLHDSLAENGHWSPFEHQAKCARDTYPPNGPPSSMLSGNFRSINWIQYRKTIHGEDKEILGSL</sequence>
<dbReference type="Pfam" id="PF02511">
    <property type="entry name" value="Thy1"/>
    <property type="match status" value="1"/>
</dbReference>
<dbReference type="Gene3D" id="3.30.1360.170">
    <property type="match status" value="2"/>
</dbReference>
<dbReference type="GO" id="GO:0050660">
    <property type="term" value="F:flavin adenine dinucleotide binding"/>
    <property type="evidence" value="ECO:0007669"/>
    <property type="project" value="InterPro"/>
</dbReference>
<comment type="caution">
    <text evidence="1">The sequence shown here is derived from an EMBL/GenBank/DDBJ whole genome shotgun (WGS) entry which is preliminary data.</text>
</comment>
<gene>
    <name evidence="1" type="ORF">LCGC14_2628380</name>
</gene>
<reference evidence="1" key="1">
    <citation type="journal article" date="2015" name="Nature">
        <title>Complex archaea that bridge the gap between prokaryotes and eukaryotes.</title>
        <authorList>
            <person name="Spang A."/>
            <person name="Saw J.H."/>
            <person name="Jorgensen S.L."/>
            <person name="Zaremba-Niedzwiedzka K."/>
            <person name="Martijn J."/>
            <person name="Lind A.E."/>
            <person name="van Eijk R."/>
            <person name="Schleper C."/>
            <person name="Guy L."/>
            <person name="Ettema T.J."/>
        </authorList>
    </citation>
    <scope>NUCLEOTIDE SEQUENCE</scope>
</reference>
<accession>A0A0F9A167</accession>
<dbReference type="GO" id="GO:0004799">
    <property type="term" value="F:thymidylate synthase activity"/>
    <property type="evidence" value="ECO:0007669"/>
    <property type="project" value="TreeGrafter"/>
</dbReference>
<dbReference type="GO" id="GO:0070402">
    <property type="term" value="F:NADPH binding"/>
    <property type="evidence" value="ECO:0007669"/>
    <property type="project" value="TreeGrafter"/>
</dbReference>
<proteinExistence type="predicted"/>
<dbReference type="InterPro" id="IPR003669">
    <property type="entry name" value="Thymidylate_synthase_ThyX"/>
</dbReference>
<dbReference type="AlphaFoldDB" id="A0A0F9A167"/>
<protein>
    <submittedName>
        <fullName evidence="1">Uncharacterized protein</fullName>
    </submittedName>
</protein>
<dbReference type="PROSITE" id="PS51331">
    <property type="entry name" value="THYX"/>
    <property type="match status" value="1"/>
</dbReference>
<dbReference type="PANTHER" id="PTHR34934:SF1">
    <property type="entry name" value="FLAVIN-DEPENDENT THYMIDYLATE SYNTHASE"/>
    <property type="match status" value="1"/>
</dbReference>
<dbReference type="GO" id="GO:0006231">
    <property type="term" value="P:dTMP biosynthetic process"/>
    <property type="evidence" value="ECO:0007669"/>
    <property type="project" value="InterPro"/>
</dbReference>
<name>A0A0F9A167_9ZZZZ</name>
<dbReference type="InterPro" id="IPR036098">
    <property type="entry name" value="Thymidylate_synthase_ThyX_sf"/>
</dbReference>